<dbReference type="Gene3D" id="3.30.457.10">
    <property type="entry name" value="Copper amine oxidase-like, N-terminal domain"/>
    <property type="match status" value="1"/>
</dbReference>
<proteinExistence type="predicted"/>
<dbReference type="InterPro" id="IPR036582">
    <property type="entry name" value="Mao_N_sf"/>
</dbReference>
<evidence type="ECO:0000313" key="3">
    <source>
        <dbReference type="EMBL" id="PYE56215.1"/>
    </source>
</evidence>
<dbReference type="SUPFAM" id="SSF55383">
    <property type="entry name" value="Copper amine oxidase, domain N"/>
    <property type="match status" value="1"/>
</dbReference>
<organism evidence="3 4">
    <name type="scientific">Deinococcus yavapaiensis KR-236</name>
    <dbReference type="NCBI Taxonomy" id="694435"/>
    <lineage>
        <taxon>Bacteria</taxon>
        <taxon>Thermotogati</taxon>
        <taxon>Deinococcota</taxon>
        <taxon>Deinococci</taxon>
        <taxon>Deinococcales</taxon>
        <taxon>Deinococcaceae</taxon>
        <taxon>Deinococcus</taxon>
    </lineage>
</organism>
<dbReference type="Proteomes" id="UP000248326">
    <property type="component" value="Unassembled WGS sequence"/>
</dbReference>
<dbReference type="Pfam" id="PF07833">
    <property type="entry name" value="Cu_amine_oxidN1"/>
    <property type="match status" value="1"/>
</dbReference>
<keyword evidence="1" id="KW-0732">Signal</keyword>
<gene>
    <name evidence="3" type="ORF">DES52_10119</name>
</gene>
<evidence type="ECO:0000259" key="2">
    <source>
        <dbReference type="Pfam" id="PF07833"/>
    </source>
</evidence>
<feature type="chain" id="PRO_5016429387" evidence="1">
    <location>
        <begin position="23"/>
        <end position="230"/>
    </location>
</feature>
<name>A0A318SGI3_9DEIO</name>
<dbReference type="AlphaFoldDB" id="A0A318SGI3"/>
<sequence>MVTVPLRVLTLPILLASTLAAAQLPPQAVANAAVEVSGAIGGRIVDCPKTLNVSSSAVCLVAKGTLDTTKPKIKAKLANRVVEDWASRPGSTSANLLFRTGDAITYVLVASAGKDAVVAVIDAPAAKAAATPVVYASAQSLKGVLTVTPSTNAVTLARTGQSLALTVGATSARLNGGAVTLASAPYAQGGNVFVPVTALRSLQCTVATGAKNEATVTCGDKSAKVATVTR</sequence>
<comment type="caution">
    <text evidence="3">The sequence shown here is derived from an EMBL/GenBank/DDBJ whole genome shotgun (WGS) entry which is preliminary data.</text>
</comment>
<evidence type="ECO:0000313" key="4">
    <source>
        <dbReference type="Proteomes" id="UP000248326"/>
    </source>
</evidence>
<keyword evidence="4" id="KW-1185">Reference proteome</keyword>
<dbReference type="EMBL" id="QJSX01000001">
    <property type="protein sequence ID" value="PYE56215.1"/>
    <property type="molecule type" value="Genomic_DNA"/>
</dbReference>
<protein>
    <submittedName>
        <fullName evidence="3">Copper amine oxidase-like protein</fullName>
    </submittedName>
</protein>
<reference evidence="3 4" key="1">
    <citation type="submission" date="2018-06" db="EMBL/GenBank/DDBJ databases">
        <title>Genomic Encyclopedia of Type Strains, Phase IV (KMG-IV): sequencing the most valuable type-strain genomes for metagenomic binning, comparative biology and taxonomic classification.</title>
        <authorList>
            <person name="Goeker M."/>
        </authorList>
    </citation>
    <scope>NUCLEOTIDE SEQUENCE [LARGE SCALE GENOMIC DNA]</scope>
    <source>
        <strain evidence="3 4">DSM 18048</strain>
    </source>
</reference>
<dbReference type="InterPro" id="IPR012854">
    <property type="entry name" value="Cu_amine_oxidase-like_N"/>
</dbReference>
<feature type="domain" description="Copper amine oxidase-like N-terminal" evidence="2">
    <location>
        <begin position="138"/>
        <end position="213"/>
    </location>
</feature>
<evidence type="ECO:0000256" key="1">
    <source>
        <dbReference type="SAM" id="SignalP"/>
    </source>
</evidence>
<accession>A0A318SGI3</accession>
<feature type="signal peptide" evidence="1">
    <location>
        <begin position="1"/>
        <end position="22"/>
    </location>
</feature>
<dbReference type="OrthoDB" id="68506at2"/>